<sequence length="304" mass="33522">MQTTNLLQVRTADLKGAETFLTTADQFAGSDIISMDERKKSMQKYVRGLEDAQHETGDGLFAYFLEKGGAVRADPLPLQLAFQSLFSRWCAFMIHRFSGSGFHGDLAKLYGEIQDSEVQAVTGRWRAITFAHIKSLDSQTFSDHILDMAIGLLCLCGWSLNSPRSKKAILSMQQMVKALERLWMQLKSATKEGITTADIDVFVIDFGRSYDPARMEDSYVDALSRSGTGSPVHSPTPDSRVLCTVGMGLQKTVMRRSEGISPERQVDVLLKPKVALESVLKTIAGEIVDSSPTTILAGAFERKS</sequence>
<dbReference type="OrthoDB" id="3147752at2759"/>
<organism evidence="1 2">
    <name type="scientific">Crepidotus variabilis</name>
    <dbReference type="NCBI Taxonomy" id="179855"/>
    <lineage>
        <taxon>Eukaryota</taxon>
        <taxon>Fungi</taxon>
        <taxon>Dikarya</taxon>
        <taxon>Basidiomycota</taxon>
        <taxon>Agaricomycotina</taxon>
        <taxon>Agaricomycetes</taxon>
        <taxon>Agaricomycetidae</taxon>
        <taxon>Agaricales</taxon>
        <taxon>Agaricineae</taxon>
        <taxon>Crepidotaceae</taxon>
        <taxon>Crepidotus</taxon>
    </lineage>
</organism>
<accession>A0A9P6JLS7</accession>
<evidence type="ECO:0000313" key="1">
    <source>
        <dbReference type="EMBL" id="KAF9524974.1"/>
    </source>
</evidence>
<evidence type="ECO:0000313" key="2">
    <source>
        <dbReference type="Proteomes" id="UP000807306"/>
    </source>
</evidence>
<dbReference type="Proteomes" id="UP000807306">
    <property type="component" value="Unassembled WGS sequence"/>
</dbReference>
<proteinExistence type="predicted"/>
<dbReference type="EMBL" id="MU157890">
    <property type="protein sequence ID" value="KAF9524974.1"/>
    <property type="molecule type" value="Genomic_DNA"/>
</dbReference>
<reference evidence="1" key="1">
    <citation type="submission" date="2020-11" db="EMBL/GenBank/DDBJ databases">
        <authorList>
            <consortium name="DOE Joint Genome Institute"/>
            <person name="Ahrendt S."/>
            <person name="Riley R."/>
            <person name="Andreopoulos W."/>
            <person name="Labutti K."/>
            <person name="Pangilinan J."/>
            <person name="Ruiz-Duenas F.J."/>
            <person name="Barrasa J.M."/>
            <person name="Sanchez-Garcia M."/>
            <person name="Camarero S."/>
            <person name="Miyauchi S."/>
            <person name="Serrano A."/>
            <person name="Linde D."/>
            <person name="Babiker R."/>
            <person name="Drula E."/>
            <person name="Ayuso-Fernandez I."/>
            <person name="Pacheco R."/>
            <person name="Padilla G."/>
            <person name="Ferreira P."/>
            <person name="Barriuso J."/>
            <person name="Kellner H."/>
            <person name="Castanera R."/>
            <person name="Alfaro M."/>
            <person name="Ramirez L."/>
            <person name="Pisabarro A.G."/>
            <person name="Kuo A."/>
            <person name="Tritt A."/>
            <person name="Lipzen A."/>
            <person name="He G."/>
            <person name="Yan M."/>
            <person name="Ng V."/>
            <person name="Cullen D."/>
            <person name="Martin F."/>
            <person name="Rosso M.-N."/>
            <person name="Henrissat B."/>
            <person name="Hibbett D."/>
            <person name="Martinez A.T."/>
            <person name="Grigoriev I.V."/>
        </authorList>
    </citation>
    <scope>NUCLEOTIDE SEQUENCE</scope>
    <source>
        <strain evidence="1">CBS 506.95</strain>
    </source>
</reference>
<name>A0A9P6JLS7_9AGAR</name>
<gene>
    <name evidence="1" type="ORF">CPB83DRAFT_772890</name>
</gene>
<keyword evidence="2" id="KW-1185">Reference proteome</keyword>
<comment type="caution">
    <text evidence="1">The sequence shown here is derived from an EMBL/GenBank/DDBJ whole genome shotgun (WGS) entry which is preliminary data.</text>
</comment>
<protein>
    <submittedName>
        <fullName evidence="1">Uncharacterized protein</fullName>
    </submittedName>
</protein>
<dbReference type="AlphaFoldDB" id="A0A9P6JLS7"/>